<gene>
    <name evidence="7" type="ORF">ACFFJ8_16160</name>
</gene>
<feature type="transmembrane region" description="Helical" evidence="6">
    <location>
        <begin position="167"/>
        <end position="189"/>
    </location>
</feature>
<evidence type="ECO:0000256" key="3">
    <source>
        <dbReference type="ARBA" id="ARBA00022692"/>
    </source>
</evidence>
<proteinExistence type="predicted"/>
<organism evidence="7 8">
    <name type="scientific">Paenibacillus mendelii</name>
    <dbReference type="NCBI Taxonomy" id="206163"/>
    <lineage>
        <taxon>Bacteria</taxon>
        <taxon>Bacillati</taxon>
        <taxon>Bacillota</taxon>
        <taxon>Bacilli</taxon>
        <taxon>Bacillales</taxon>
        <taxon>Paenibacillaceae</taxon>
        <taxon>Paenibacillus</taxon>
    </lineage>
</organism>
<accession>A0ABV6JAJ9</accession>
<protein>
    <submittedName>
        <fullName evidence="7">ABC transporter permease</fullName>
    </submittedName>
</protein>
<dbReference type="PANTHER" id="PTHR32196">
    <property type="entry name" value="ABC TRANSPORTER PERMEASE PROTEIN YPHD-RELATED-RELATED"/>
    <property type="match status" value="1"/>
</dbReference>
<dbReference type="InterPro" id="IPR001851">
    <property type="entry name" value="ABC_transp_permease"/>
</dbReference>
<evidence type="ECO:0000313" key="7">
    <source>
        <dbReference type="EMBL" id="MFC0392907.1"/>
    </source>
</evidence>
<keyword evidence="2" id="KW-1003">Cell membrane</keyword>
<name>A0ABV6JAJ9_9BACL</name>
<feature type="transmembrane region" description="Helical" evidence="6">
    <location>
        <begin position="220"/>
        <end position="242"/>
    </location>
</feature>
<keyword evidence="3 6" id="KW-0812">Transmembrane</keyword>
<comment type="subcellular location">
    <subcellularLocation>
        <location evidence="1">Cell membrane</location>
        <topology evidence="1">Multi-pass membrane protein</topology>
    </subcellularLocation>
</comment>
<evidence type="ECO:0000256" key="2">
    <source>
        <dbReference type="ARBA" id="ARBA00022475"/>
    </source>
</evidence>
<dbReference type="RefSeq" id="WP_204818675.1">
    <property type="nucleotide sequence ID" value="NZ_JANHOF010000005.1"/>
</dbReference>
<dbReference type="PANTHER" id="PTHR32196:SF72">
    <property type="entry name" value="RIBOSE IMPORT PERMEASE PROTEIN RBSC"/>
    <property type="match status" value="1"/>
</dbReference>
<reference evidence="7 8" key="1">
    <citation type="submission" date="2024-09" db="EMBL/GenBank/DDBJ databases">
        <authorList>
            <person name="Sun Q."/>
            <person name="Mori K."/>
        </authorList>
    </citation>
    <scope>NUCLEOTIDE SEQUENCE [LARGE SCALE GENOMIC DNA]</scope>
    <source>
        <strain evidence="7 8">CCM 4839</strain>
    </source>
</reference>
<feature type="transmembrane region" description="Helical" evidence="6">
    <location>
        <begin position="49"/>
        <end position="70"/>
    </location>
</feature>
<feature type="transmembrane region" description="Helical" evidence="6">
    <location>
        <begin position="274"/>
        <end position="297"/>
    </location>
</feature>
<evidence type="ECO:0000256" key="1">
    <source>
        <dbReference type="ARBA" id="ARBA00004651"/>
    </source>
</evidence>
<dbReference type="EMBL" id="JBHLVF010000023">
    <property type="protein sequence ID" value="MFC0392907.1"/>
    <property type="molecule type" value="Genomic_DNA"/>
</dbReference>
<evidence type="ECO:0000313" key="8">
    <source>
        <dbReference type="Proteomes" id="UP001589818"/>
    </source>
</evidence>
<keyword evidence="8" id="KW-1185">Reference proteome</keyword>
<evidence type="ECO:0000256" key="4">
    <source>
        <dbReference type="ARBA" id="ARBA00022989"/>
    </source>
</evidence>
<comment type="caution">
    <text evidence="7">The sequence shown here is derived from an EMBL/GenBank/DDBJ whole genome shotgun (WGS) entry which is preliminary data.</text>
</comment>
<feature type="transmembrane region" description="Helical" evidence="6">
    <location>
        <begin position="77"/>
        <end position="96"/>
    </location>
</feature>
<keyword evidence="4 6" id="KW-1133">Transmembrane helix</keyword>
<keyword evidence="5 6" id="KW-0472">Membrane</keyword>
<sequence>MLGTTTKVKQGEKSMKFNMKQGMGLLVLYLALVVFFSFMSPYFLSVQNFLNIGLATAIMGIIAVVMTKVIVSGGIDLSVGSVVALTGVVTVQVYSWTNSVTVAVICGMLLGIVMGLLNGFLITYLKINPLITTLGTMSIARGLSFVLSGGLTSSMSSDSFKFLGRGYLLGIPFPLILMIICFIIAHIVMTRTVFGRTIYAIGGNEVASRLAAIPVRRNQMIIYVLCGAASALGGLILTSQLAAGAPQAATGIELSVIAAVILGGTSLTGGKGTIIGTLLGVIIMGTVNNGLVLLNVSSYWQEVARGGVLLAAVAIDQLQGLRKK</sequence>
<dbReference type="Proteomes" id="UP001589818">
    <property type="component" value="Unassembled WGS sequence"/>
</dbReference>
<dbReference type="CDD" id="cd06579">
    <property type="entry name" value="TM_PBP1_transp_AraH_like"/>
    <property type="match status" value="1"/>
</dbReference>
<evidence type="ECO:0000256" key="6">
    <source>
        <dbReference type="SAM" id="Phobius"/>
    </source>
</evidence>
<evidence type="ECO:0000256" key="5">
    <source>
        <dbReference type="ARBA" id="ARBA00023136"/>
    </source>
</evidence>
<dbReference type="Pfam" id="PF02653">
    <property type="entry name" value="BPD_transp_2"/>
    <property type="match status" value="1"/>
</dbReference>
<feature type="transmembrane region" description="Helical" evidence="6">
    <location>
        <begin position="23"/>
        <end position="43"/>
    </location>
</feature>
<feature type="transmembrane region" description="Helical" evidence="6">
    <location>
        <begin position="129"/>
        <end position="147"/>
    </location>
</feature>
<feature type="transmembrane region" description="Helical" evidence="6">
    <location>
        <begin position="102"/>
        <end position="122"/>
    </location>
</feature>